<proteinExistence type="predicted"/>
<name>A0A378MEI5_LISGR</name>
<dbReference type="Proteomes" id="UP000254879">
    <property type="component" value="Unassembled WGS sequence"/>
</dbReference>
<gene>
    <name evidence="6" type="primary">yohK_1</name>
    <name evidence="6" type="ORF">NCTC10815_02131</name>
</gene>
<evidence type="ECO:0000256" key="4">
    <source>
        <dbReference type="ARBA" id="ARBA00023136"/>
    </source>
</evidence>
<feature type="transmembrane region" description="Helical" evidence="5">
    <location>
        <begin position="74"/>
        <end position="97"/>
    </location>
</feature>
<comment type="subcellular location">
    <subcellularLocation>
        <location evidence="1">Membrane</location>
        <topology evidence="1">Multi-pass membrane protein</topology>
    </subcellularLocation>
</comment>
<organism evidence="6 7">
    <name type="scientific">Listeria grayi</name>
    <name type="common">Listeria murrayi</name>
    <dbReference type="NCBI Taxonomy" id="1641"/>
    <lineage>
        <taxon>Bacteria</taxon>
        <taxon>Bacillati</taxon>
        <taxon>Bacillota</taxon>
        <taxon>Bacilli</taxon>
        <taxon>Bacillales</taxon>
        <taxon>Listeriaceae</taxon>
        <taxon>Listeria</taxon>
    </lineage>
</organism>
<feature type="transmembrane region" description="Helical" evidence="5">
    <location>
        <begin position="12"/>
        <end position="32"/>
    </location>
</feature>
<reference evidence="6 7" key="1">
    <citation type="submission" date="2018-06" db="EMBL/GenBank/DDBJ databases">
        <authorList>
            <consortium name="Pathogen Informatics"/>
            <person name="Doyle S."/>
        </authorList>
    </citation>
    <scope>NUCLEOTIDE SEQUENCE [LARGE SCALE GENOMIC DNA]</scope>
    <source>
        <strain evidence="7">NCTC 10815</strain>
    </source>
</reference>
<keyword evidence="4 5" id="KW-0472">Membrane</keyword>
<evidence type="ECO:0000256" key="5">
    <source>
        <dbReference type="SAM" id="Phobius"/>
    </source>
</evidence>
<accession>A0A378MEI5</accession>
<evidence type="ECO:0000256" key="3">
    <source>
        <dbReference type="ARBA" id="ARBA00022989"/>
    </source>
</evidence>
<evidence type="ECO:0000256" key="1">
    <source>
        <dbReference type="ARBA" id="ARBA00004141"/>
    </source>
</evidence>
<sequence>MIGVWFHKRKPSVFTLPLFTVSAMMMVVLLLGHIDYEKYLHATQLFNFTLGPAIVAFAFPLYQIRGIVWKFAPFVVAGFTVGICISLTATYLLSFVLPISPDIVHSLWEKM</sequence>
<dbReference type="EMBL" id="UGPG01000001">
    <property type="protein sequence ID" value="STY44777.1"/>
    <property type="molecule type" value="Genomic_DNA"/>
</dbReference>
<keyword evidence="2 5" id="KW-0812">Transmembrane</keyword>
<dbReference type="InterPro" id="IPR007300">
    <property type="entry name" value="CidB/LrgB"/>
</dbReference>
<keyword evidence="3 5" id="KW-1133">Transmembrane helix</keyword>
<dbReference type="GO" id="GO:0016020">
    <property type="term" value="C:membrane"/>
    <property type="evidence" value="ECO:0007669"/>
    <property type="project" value="UniProtKB-SubCell"/>
</dbReference>
<evidence type="ECO:0000313" key="6">
    <source>
        <dbReference type="EMBL" id="STY44777.1"/>
    </source>
</evidence>
<feature type="transmembrane region" description="Helical" evidence="5">
    <location>
        <begin position="44"/>
        <end position="62"/>
    </location>
</feature>
<evidence type="ECO:0000313" key="7">
    <source>
        <dbReference type="Proteomes" id="UP000254879"/>
    </source>
</evidence>
<dbReference type="AlphaFoldDB" id="A0A378MEI5"/>
<dbReference type="Pfam" id="PF04172">
    <property type="entry name" value="LrgB"/>
    <property type="match status" value="1"/>
</dbReference>
<evidence type="ECO:0000256" key="2">
    <source>
        <dbReference type="ARBA" id="ARBA00022692"/>
    </source>
</evidence>
<protein>
    <submittedName>
        <fullName evidence="6">Inner membrane protein yohK</fullName>
    </submittedName>
</protein>